<feature type="transmembrane region" description="Helical" evidence="1">
    <location>
        <begin position="6"/>
        <end position="29"/>
    </location>
</feature>
<dbReference type="RefSeq" id="WP_166850156.1">
    <property type="nucleotide sequence ID" value="NZ_JAAONY010000001.1"/>
</dbReference>
<organism evidence="2 3">
    <name type="scientific">Pseudoteredinibacter isoporae</name>
    <dbReference type="NCBI Taxonomy" id="570281"/>
    <lineage>
        <taxon>Bacteria</taxon>
        <taxon>Pseudomonadati</taxon>
        <taxon>Pseudomonadota</taxon>
        <taxon>Gammaproteobacteria</taxon>
        <taxon>Cellvibrionales</taxon>
        <taxon>Cellvibrionaceae</taxon>
        <taxon>Pseudoteredinibacter</taxon>
    </lineage>
</organism>
<evidence type="ECO:0000313" key="2">
    <source>
        <dbReference type="EMBL" id="MBB6520823.1"/>
    </source>
</evidence>
<evidence type="ECO:0000313" key="3">
    <source>
        <dbReference type="Proteomes" id="UP000528457"/>
    </source>
</evidence>
<dbReference type="Proteomes" id="UP000528457">
    <property type="component" value="Unassembled WGS sequence"/>
</dbReference>
<proteinExistence type="predicted"/>
<evidence type="ECO:0000256" key="1">
    <source>
        <dbReference type="SAM" id="Phobius"/>
    </source>
</evidence>
<reference evidence="2 3" key="1">
    <citation type="submission" date="2020-08" db="EMBL/GenBank/DDBJ databases">
        <title>Genomic Encyclopedia of Type Strains, Phase IV (KMG-IV): sequencing the most valuable type-strain genomes for metagenomic binning, comparative biology and taxonomic classification.</title>
        <authorList>
            <person name="Goeker M."/>
        </authorList>
    </citation>
    <scope>NUCLEOTIDE SEQUENCE [LARGE SCALE GENOMIC DNA]</scope>
    <source>
        <strain evidence="2 3">DSM 22368</strain>
    </source>
</reference>
<feature type="transmembrane region" description="Helical" evidence="1">
    <location>
        <begin position="65"/>
        <end position="82"/>
    </location>
</feature>
<name>A0A7X0JSF2_9GAMM</name>
<gene>
    <name evidence="2" type="ORF">HNR48_001101</name>
</gene>
<keyword evidence="1" id="KW-0472">Membrane</keyword>
<dbReference type="AlphaFoldDB" id="A0A7X0JSF2"/>
<keyword evidence="1" id="KW-0812">Transmembrane</keyword>
<dbReference type="InParanoid" id="A0A7X0JSF2"/>
<accession>A0A7X0JSF2</accession>
<keyword evidence="1" id="KW-1133">Transmembrane helix</keyword>
<feature type="transmembrane region" description="Helical" evidence="1">
    <location>
        <begin position="41"/>
        <end position="59"/>
    </location>
</feature>
<comment type="caution">
    <text evidence="2">The sequence shown here is derived from an EMBL/GenBank/DDBJ whole genome shotgun (WGS) entry which is preliminary data.</text>
</comment>
<dbReference type="EMBL" id="JACHHT010000001">
    <property type="protein sequence ID" value="MBB6520823.1"/>
    <property type="molecule type" value="Genomic_DNA"/>
</dbReference>
<protein>
    <submittedName>
        <fullName evidence="2">Uncharacterized protein</fullName>
    </submittedName>
</protein>
<keyword evidence="3" id="KW-1185">Reference proteome</keyword>
<sequence length="88" mass="10135">MNSTQLIWLVGFITYLPLHLGLPLLLELIRQGSLPTGYKRYLWQGGLLTLLVFVAAYFLSRYGLWWALLCIVISMPLPWIQLGKMRKG</sequence>